<proteinExistence type="predicted"/>
<gene>
    <name evidence="1" type="ORF">HMPREF0388_1770</name>
</gene>
<dbReference type="HOGENOM" id="CLU_2246980_0_0_11"/>
<accession>E6M137</accession>
<evidence type="ECO:0000313" key="2">
    <source>
        <dbReference type="Proteomes" id="UP000005573"/>
    </source>
</evidence>
<sequence length="104" mass="12038">MGAKILDFIMRKNVCDPPRDSIDLVSKIGWRDMDAETLKAFFRQWESYAIESDAEVATYEDGENYTFKVYSEGYRDAVLDLIDDIGVVLARMPEPELDLDGWYK</sequence>
<name>E6M137_9ACTO</name>
<reference evidence="1 2" key="1">
    <citation type="submission" date="2010-12" db="EMBL/GenBank/DDBJ databases">
        <authorList>
            <person name="Muzny D."/>
            <person name="Qin X."/>
            <person name="Deng J."/>
            <person name="Jiang H."/>
            <person name="Liu Y."/>
            <person name="Qu J."/>
            <person name="Song X.-Z."/>
            <person name="Zhang L."/>
            <person name="Thornton R."/>
            <person name="Coyle M."/>
            <person name="Francisco L."/>
            <person name="Jackson L."/>
            <person name="Javaid M."/>
            <person name="Korchina V."/>
            <person name="Kovar C."/>
            <person name="Mata R."/>
            <person name="Mathew T."/>
            <person name="Ngo R."/>
            <person name="Nguyen L."/>
            <person name="Nguyen N."/>
            <person name="Okwuonu G."/>
            <person name="Ongeri F."/>
            <person name="Pham C."/>
            <person name="Simmons D."/>
            <person name="Wilczek-Boney K."/>
            <person name="Hale W."/>
            <person name="Jakkamsetti A."/>
            <person name="Pham P."/>
            <person name="Ruth R."/>
            <person name="San Lucas F."/>
            <person name="Warren J."/>
            <person name="Zhang J."/>
            <person name="Zhao Z."/>
            <person name="Zhou C."/>
            <person name="Zhu D."/>
            <person name="Lee S."/>
            <person name="Bess C."/>
            <person name="Blankenburg K."/>
            <person name="Forbes L."/>
            <person name="Fu Q."/>
            <person name="Gubbala S."/>
            <person name="Hirani K."/>
            <person name="Jayaseelan J.C."/>
            <person name="Lara F."/>
            <person name="Munidasa M."/>
            <person name="Palculict T."/>
            <person name="Patil S."/>
            <person name="Pu L.-L."/>
            <person name="Saada N."/>
            <person name="Tang L."/>
            <person name="Weissenberger G."/>
            <person name="Zhu Y."/>
            <person name="Hemphill L."/>
            <person name="Shang Y."/>
            <person name="Youmans B."/>
            <person name="Ayvaz T."/>
            <person name="Ross M."/>
            <person name="Santibanez J."/>
            <person name="Aqrawi P."/>
            <person name="Gross S."/>
            <person name="Joshi V."/>
            <person name="Fowler G."/>
            <person name="Nazareth L."/>
            <person name="Reid J."/>
            <person name="Worley K."/>
            <person name="Petrosino J."/>
            <person name="Highlander S."/>
            <person name="Gibbs R."/>
        </authorList>
    </citation>
    <scope>NUCLEOTIDE SEQUENCE [LARGE SCALE GENOMIC DNA]</scope>
    <source>
        <strain evidence="1 2">ATCC 51333</strain>
    </source>
</reference>
<dbReference type="Proteomes" id="UP000005573">
    <property type="component" value="Unassembled WGS sequence"/>
</dbReference>
<dbReference type="EMBL" id="AEPY01000011">
    <property type="protein sequence ID" value="EFU79667.1"/>
    <property type="molecule type" value="Genomic_DNA"/>
</dbReference>
<comment type="caution">
    <text evidence="1">The sequence shown here is derived from an EMBL/GenBank/DDBJ whole genome shotgun (WGS) entry which is preliminary data.</text>
</comment>
<protein>
    <submittedName>
        <fullName evidence="1">Uncharacterized protein</fullName>
    </submittedName>
</protein>
<organism evidence="1 2">
    <name type="scientific">Mobiluncus curtisii ATCC 51333</name>
    <dbReference type="NCBI Taxonomy" id="887326"/>
    <lineage>
        <taxon>Bacteria</taxon>
        <taxon>Bacillati</taxon>
        <taxon>Actinomycetota</taxon>
        <taxon>Actinomycetes</taxon>
        <taxon>Actinomycetales</taxon>
        <taxon>Actinomycetaceae</taxon>
        <taxon>Mobiluncus</taxon>
    </lineage>
</organism>
<evidence type="ECO:0000313" key="1">
    <source>
        <dbReference type="EMBL" id="EFU79667.1"/>
    </source>
</evidence>
<dbReference type="AlphaFoldDB" id="E6M137"/>